<dbReference type="InterPro" id="IPR013159">
    <property type="entry name" value="DnaA_C"/>
</dbReference>
<dbReference type="Pfam" id="PF08299">
    <property type="entry name" value="Bac_DnaA_C"/>
    <property type="match status" value="1"/>
</dbReference>
<evidence type="ECO:0000259" key="1">
    <source>
        <dbReference type="SMART" id="SM00760"/>
    </source>
</evidence>
<organism evidence="2 3">
    <name type="scientific">Devosia oryzisoli</name>
    <dbReference type="NCBI Taxonomy" id="2774138"/>
    <lineage>
        <taxon>Bacteria</taxon>
        <taxon>Pseudomonadati</taxon>
        <taxon>Pseudomonadota</taxon>
        <taxon>Alphaproteobacteria</taxon>
        <taxon>Hyphomicrobiales</taxon>
        <taxon>Devosiaceae</taxon>
        <taxon>Devosia</taxon>
    </lineage>
</organism>
<dbReference type="InterPro" id="IPR010921">
    <property type="entry name" value="Trp_repressor/repl_initiator"/>
</dbReference>
<dbReference type="EMBL" id="JACYFU010000002">
    <property type="protein sequence ID" value="MBD8065364.1"/>
    <property type="molecule type" value="Genomic_DNA"/>
</dbReference>
<dbReference type="GO" id="GO:0005524">
    <property type="term" value="F:ATP binding"/>
    <property type="evidence" value="ECO:0007669"/>
    <property type="project" value="InterPro"/>
</dbReference>
<sequence>MSSLSEEPTPTPAQRAACGRVVRLVARQKRVPIRLIINPSRCRANAAKARHLAMYLSHVMLGQSLSQVAEVFGRDRTTVSYACAQVEDLRDDPTFDAEVTRLEELIEAGEAGADE</sequence>
<dbReference type="SMART" id="SM00760">
    <property type="entry name" value="Bac_DnaA_C"/>
    <property type="match status" value="1"/>
</dbReference>
<dbReference type="Proteomes" id="UP000654108">
    <property type="component" value="Unassembled WGS sequence"/>
</dbReference>
<proteinExistence type="predicted"/>
<accession>A0A927FVF1</accession>
<name>A0A927FVF1_9HYPH</name>
<keyword evidence="3" id="KW-1185">Reference proteome</keyword>
<dbReference type="Gene3D" id="1.10.1750.10">
    <property type="match status" value="1"/>
</dbReference>
<dbReference type="AlphaFoldDB" id="A0A927FVF1"/>
<evidence type="ECO:0000313" key="2">
    <source>
        <dbReference type="EMBL" id="MBD8065364.1"/>
    </source>
</evidence>
<dbReference type="GO" id="GO:0006275">
    <property type="term" value="P:regulation of DNA replication"/>
    <property type="evidence" value="ECO:0007669"/>
    <property type="project" value="InterPro"/>
</dbReference>
<comment type="caution">
    <text evidence="2">The sequence shown here is derived from an EMBL/GenBank/DDBJ whole genome shotgun (WGS) entry which is preliminary data.</text>
</comment>
<dbReference type="GO" id="GO:0043565">
    <property type="term" value="F:sequence-specific DNA binding"/>
    <property type="evidence" value="ECO:0007669"/>
    <property type="project" value="InterPro"/>
</dbReference>
<dbReference type="GO" id="GO:0006270">
    <property type="term" value="P:DNA replication initiation"/>
    <property type="evidence" value="ECO:0007669"/>
    <property type="project" value="InterPro"/>
</dbReference>
<protein>
    <submittedName>
        <fullName evidence="2">Chromosomal replication initiator DnaA</fullName>
    </submittedName>
</protein>
<gene>
    <name evidence="2" type="ORF">IC608_07745</name>
</gene>
<evidence type="ECO:0000313" key="3">
    <source>
        <dbReference type="Proteomes" id="UP000654108"/>
    </source>
</evidence>
<dbReference type="RefSeq" id="WP_191774214.1">
    <property type="nucleotide sequence ID" value="NZ_JACYFU010000002.1"/>
</dbReference>
<reference evidence="2" key="1">
    <citation type="submission" date="2020-09" db="EMBL/GenBank/DDBJ databases">
        <title>Genome seq and assembly of Devosia sp.</title>
        <authorList>
            <person name="Chhetri G."/>
        </authorList>
    </citation>
    <scope>NUCLEOTIDE SEQUENCE</scope>
    <source>
        <strain evidence="2">PTR5</strain>
    </source>
</reference>
<feature type="domain" description="Chromosomal replication initiator DnaA C-terminal" evidence="1">
    <location>
        <begin position="17"/>
        <end position="86"/>
    </location>
</feature>
<dbReference type="CDD" id="cd06571">
    <property type="entry name" value="Bac_DnaA_C"/>
    <property type="match status" value="1"/>
</dbReference>
<dbReference type="SUPFAM" id="SSF48295">
    <property type="entry name" value="TrpR-like"/>
    <property type="match status" value="1"/>
</dbReference>